<dbReference type="RefSeq" id="WP_119771575.1">
    <property type="nucleotide sequence ID" value="NZ_QYUO01000003.1"/>
</dbReference>
<name>A0A3A3FF60_9BURK</name>
<evidence type="ECO:0000313" key="2">
    <source>
        <dbReference type="Proteomes" id="UP000265955"/>
    </source>
</evidence>
<dbReference type="Proteomes" id="UP000265955">
    <property type="component" value="Unassembled WGS sequence"/>
</dbReference>
<evidence type="ECO:0000313" key="1">
    <source>
        <dbReference type="EMBL" id="RJF91677.1"/>
    </source>
</evidence>
<comment type="caution">
    <text evidence="1">The sequence shown here is derived from an EMBL/GenBank/DDBJ whole genome shotgun (WGS) entry which is preliminary data.</text>
</comment>
<dbReference type="EMBL" id="QYUO01000003">
    <property type="protein sequence ID" value="RJF91677.1"/>
    <property type="molecule type" value="Genomic_DNA"/>
</dbReference>
<gene>
    <name evidence="1" type="ORF">D3871_23560</name>
</gene>
<accession>A0A3A3FF60</accession>
<proteinExistence type="predicted"/>
<dbReference type="InterPro" id="IPR011008">
    <property type="entry name" value="Dimeric_a/b-barrel"/>
</dbReference>
<dbReference type="SUPFAM" id="SSF54909">
    <property type="entry name" value="Dimeric alpha+beta barrel"/>
    <property type="match status" value="1"/>
</dbReference>
<sequence>MTQQYVLVISDCKPGREAEYNEYYDNRHIPDILEHQPEVVCAQRFSVASHFAPEGLPSWRFSTLYTVETDDMDAYLQRSTDLMKAGKIPPSDAAEPSTAAVFRLIPLGPAIIRTREEQ</sequence>
<evidence type="ECO:0008006" key="3">
    <source>
        <dbReference type="Google" id="ProtNLM"/>
    </source>
</evidence>
<dbReference type="OrthoDB" id="6537357at2"/>
<protein>
    <recommendedName>
        <fullName evidence="3">EthD domain-containing protein</fullName>
    </recommendedName>
</protein>
<keyword evidence="2" id="KW-1185">Reference proteome</keyword>
<reference evidence="2" key="1">
    <citation type="submission" date="2018-09" db="EMBL/GenBank/DDBJ databases">
        <authorList>
            <person name="Zhu H."/>
        </authorList>
    </citation>
    <scope>NUCLEOTIDE SEQUENCE [LARGE SCALE GENOMIC DNA]</scope>
    <source>
        <strain evidence="2">K1R23-30</strain>
    </source>
</reference>
<dbReference type="AlphaFoldDB" id="A0A3A3FF60"/>
<organism evidence="1 2">
    <name type="scientific">Noviherbaspirillum saxi</name>
    <dbReference type="NCBI Taxonomy" id="2320863"/>
    <lineage>
        <taxon>Bacteria</taxon>
        <taxon>Pseudomonadati</taxon>
        <taxon>Pseudomonadota</taxon>
        <taxon>Betaproteobacteria</taxon>
        <taxon>Burkholderiales</taxon>
        <taxon>Oxalobacteraceae</taxon>
        <taxon>Noviherbaspirillum</taxon>
    </lineage>
</organism>